<gene>
    <name evidence="2" type="ORF">RESH_06278</name>
</gene>
<dbReference type="STRING" id="1263868.RESH_06278"/>
<evidence type="ECO:0000313" key="2">
    <source>
        <dbReference type="EMBL" id="EMI23169.1"/>
    </source>
</evidence>
<dbReference type="Proteomes" id="UP000011996">
    <property type="component" value="Unassembled WGS sequence"/>
</dbReference>
<dbReference type="InterPro" id="IPR043472">
    <property type="entry name" value="Macro_dom-like"/>
</dbReference>
<dbReference type="AlphaFoldDB" id="M5SAI0"/>
<dbReference type="Pfam" id="PF10021">
    <property type="entry name" value="PARG_cat_microb"/>
    <property type="match status" value="1"/>
</dbReference>
<dbReference type="PATRIC" id="fig|1263868.3.peg.6818"/>
<evidence type="ECO:0000259" key="1">
    <source>
        <dbReference type="Pfam" id="PF10021"/>
    </source>
</evidence>
<dbReference type="SUPFAM" id="SSF52949">
    <property type="entry name" value="Macro domain-like"/>
    <property type="match status" value="1"/>
</dbReference>
<dbReference type="OrthoDB" id="9806181at2"/>
<dbReference type="InterPro" id="IPR019261">
    <property type="entry name" value="PARG_cat_microbial"/>
</dbReference>
<dbReference type="PANTHER" id="PTHR35596">
    <property type="entry name" value="DUF2263 DOMAIN-CONTAINING PROTEIN"/>
    <property type="match status" value="1"/>
</dbReference>
<dbReference type="RefSeq" id="WP_008672851.1">
    <property type="nucleotide sequence ID" value="NZ_ANOF01000206.1"/>
</dbReference>
<dbReference type="PIRSF" id="PIRSF014899">
    <property type="entry name" value="UCP014899"/>
    <property type="match status" value="1"/>
</dbReference>
<dbReference type="Gene3D" id="3.40.220.10">
    <property type="entry name" value="Leucine Aminopeptidase, subunit E, domain 1"/>
    <property type="match status" value="1"/>
</dbReference>
<sequence>MTLKQLAKEVLDLIDAGEYRVDDTVVRFAEQQAQAVQSTQLYRPDEIESLQAKPAETSQVVRVVDGTTQVVAQQLAGAGDTALLNFASARNPGGGFLNGAKAQEEDLCRCSGLYPCLIECMEYYEANRSQSSLLYTDHAIFSPSVPFFRTKGTGELLEIPFFASVITAPAPNSRPFLRGNPGATEELESTFLRRWRNILRIAKDQNVRCLLLGAWGCGAFGGDPMMASRTAKSAIESDGGDISEIVFAIPGTGRQSKANLDAFRETFG</sequence>
<dbReference type="NCBIfam" id="TIGR02452">
    <property type="entry name" value="TIGR02452 family protein"/>
    <property type="match status" value="1"/>
</dbReference>
<protein>
    <recommendedName>
        <fullName evidence="1">Microbial-type PARG catalytic domain-containing protein</fullName>
    </recommendedName>
</protein>
<accession>M5SAI0</accession>
<evidence type="ECO:0000313" key="3">
    <source>
        <dbReference type="Proteomes" id="UP000011996"/>
    </source>
</evidence>
<comment type="caution">
    <text evidence="2">The sequence shown here is derived from an EMBL/GenBank/DDBJ whole genome shotgun (WGS) entry which is preliminary data.</text>
</comment>
<name>M5SAI0_9BACT</name>
<dbReference type="InterPro" id="IPR012664">
    <property type="entry name" value="CHP02452"/>
</dbReference>
<dbReference type="PANTHER" id="PTHR35596:SF1">
    <property type="entry name" value="MICROBIAL-TYPE PARG CATALYTIC DOMAIN-CONTAINING PROTEIN"/>
    <property type="match status" value="1"/>
</dbReference>
<organism evidence="2 3">
    <name type="scientific">Rhodopirellula europaea SH398</name>
    <dbReference type="NCBI Taxonomy" id="1263868"/>
    <lineage>
        <taxon>Bacteria</taxon>
        <taxon>Pseudomonadati</taxon>
        <taxon>Planctomycetota</taxon>
        <taxon>Planctomycetia</taxon>
        <taxon>Pirellulales</taxon>
        <taxon>Pirellulaceae</taxon>
        <taxon>Rhodopirellula</taxon>
    </lineage>
</organism>
<feature type="domain" description="Microbial-type PARG catalytic" evidence="1">
    <location>
        <begin position="7"/>
        <end position="149"/>
    </location>
</feature>
<reference evidence="2 3" key="1">
    <citation type="journal article" date="2013" name="Mar. Genomics">
        <title>Expression of sulfatases in Rhodopirellula baltica and the diversity of sulfatases in the genus Rhodopirellula.</title>
        <authorList>
            <person name="Wegner C.E."/>
            <person name="Richter-Heitmann T."/>
            <person name="Klindworth A."/>
            <person name="Klockow C."/>
            <person name="Richter M."/>
            <person name="Achstetter T."/>
            <person name="Glockner F.O."/>
            <person name="Harder J."/>
        </authorList>
    </citation>
    <scope>NUCLEOTIDE SEQUENCE [LARGE SCALE GENOMIC DNA]</scope>
    <source>
        <strain evidence="2 3">SH398</strain>
    </source>
</reference>
<proteinExistence type="predicted"/>
<dbReference type="EMBL" id="ANOF01000206">
    <property type="protein sequence ID" value="EMI23169.1"/>
    <property type="molecule type" value="Genomic_DNA"/>
</dbReference>